<gene>
    <name evidence="1" type="ORF">HMPREF0557_00633</name>
</gene>
<name>A0AB72ZB74_LISIO</name>
<accession>A0AB72ZB74</accession>
<evidence type="ECO:0000313" key="2">
    <source>
        <dbReference type="Proteomes" id="UP000003597"/>
    </source>
</evidence>
<sequence>MENLKKHLKKREKKCHKKYLFSCFSPKKCLFLMRNSKKNLVF</sequence>
<protein>
    <submittedName>
        <fullName evidence="1">Uncharacterized protein</fullName>
    </submittedName>
</protein>
<keyword evidence="2" id="KW-1185">Reference proteome</keyword>
<dbReference type="EMBL" id="AGCN01000014">
    <property type="protein sequence ID" value="EHN62079.1"/>
    <property type="molecule type" value="Genomic_DNA"/>
</dbReference>
<dbReference type="AlphaFoldDB" id="A0AB72ZB74"/>
<organism evidence="1 2">
    <name type="scientific">Listeria innocua ATCC 33091</name>
    <dbReference type="NCBI Taxonomy" id="1002366"/>
    <lineage>
        <taxon>Bacteria</taxon>
        <taxon>Bacillati</taxon>
        <taxon>Bacillota</taxon>
        <taxon>Bacilli</taxon>
        <taxon>Bacillales</taxon>
        <taxon>Listeriaceae</taxon>
        <taxon>Listeria</taxon>
    </lineage>
</organism>
<comment type="caution">
    <text evidence="1">The sequence shown here is derived from an EMBL/GenBank/DDBJ whole genome shotgun (WGS) entry which is preliminary data.</text>
</comment>
<proteinExistence type="predicted"/>
<dbReference type="Proteomes" id="UP000003597">
    <property type="component" value="Unassembled WGS sequence"/>
</dbReference>
<evidence type="ECO:0000313" key="1">
    <source>
        <dbReference type="EMBL" id="EHN62079.1"/>
    </source>
</evidence>
<reference evidence="1 2" key="1">
    <citation type="submission" date="2011-08" db="EMBL/GenBank/DDBJ databases">
        <authorList>
            <person name="Weinstock G."/>
            <person name="Sodergren E."/>
            <person name="Clifton S."/>
            <person name="Fulton L."/>
            <person name="Fulton B."/>
            <person name="Courtney L."/>
            <person name="Fronick C."/>
            <person name="Harrison M."/>
            <person name="Strong C."/>
            <person name="Farmer C."/>
            <person name="Delahaunty K."/>
            <person name="Markovic C."/>
            <person name="Hall O."/>
            <person name="Minx P."/>
            <person name="Tomlinson C."/>
            <person name="Mitreva M."/>
            <person name="Hou S."/>
            <person name="Chen J."/>
            <person name="Wollam A."/>
            <person name="Pepin K.H."/>
            <person name="Johnson M."/>
            <person name="Bhonagiri V."/>
            <person name="Zhang X."/>
            <person name="Suruliraj S."/>
            <person name="Warren W."/>
            <person name="Chinwalla A."/>
            <person name="Mardis E.R."/>
            <person name="Wilson R.K."/>
        </authorList>
    </citation>
    <scope>NUCLEOTIDE SEQUENCE [LARGE SCALE GENOMIC DNA]</scope>
    <source>
        <strain evidence="1 2">ATCC 33091</strain>
    </source>
</reference>